<dbReference type="InterPro" id="IPR050832">
    <property type="entry name" value="Bact_Acetyltransf"/>
</dbReference>
<keyword evidence="1" id="KW-0808">Transferase</keyword>
<dbReference type="Pfam" id="PF00583">
    <property type="entry name" value="Acetyltransf_1"/>
    <property type="match status" value="1"/>
</dbReference>
<gene>
    <name evidence="4" type="ORF">M1E25_11985</name>
</gene>
<proteinExistence type="predicted"/>
<dbReference type="RefSeq" id="WP_251413931.1">
    <property type="nucleotide sequence ID" value="NZ_JAMQGM010000025.1"/>
</dbReference>
<dbReference type="InterPro" id="IPR000182">
    <property type="entry name" value="GNAT_dom"/>
</dbReference>
<accession>A0ABT0X6B0</accession>
<keyword evidence="2" id="KW-0012">Acyltransferase</keyword>
<dbReference type="Proteomes" id="UP001167160">
    <property type="component" value="Unassembled WGS sequence"/>
</dbReference>
<sequence length="157" mass="16959">MATVRRAAPADAPELVRLRQVMLDSVRPGPSDTSWQPAAERTLRTRLAAGDGDLAAFVVDGPDGLTACVVGAIEYRLASPGNPTGTTGYVFSVATDPAHRRRGHSRGCLEALLEWYRERGVTRVDLRASPEAEPLYASLGFVRTSDPAMRLTLSEPR</sequence>
<organism evidence="4 5">
    <name type="scientific">Streptomyces meridianus</name>
    <dbReference type="NCBI Taxonomy" id="2938945"/>
    <lineage>
        <taxon>Bacteria</taxon>
        <taxon>Bacillati</taxon>
        <taxon>Actinomycetota</taxon>
        <taxon>Actinomycetes</taxon>
        <taxon>Kitasatosporales</taxon>
        <taxon>Streptomycetaceae</taxon>
        <taxon>Streptomyces</taxon>
    </lineage>
</organism>
<evidence type="ECO:0000256" key="1">
    <source>
        <dbReference type="ARBA" id="ARBA00022679"/>
    </source>
</evidence>
<dbReference type="SUPFAM" id="SSF55729">
    <property type="entry name" value="Acyl-CoA N-acyltransferases (Nat)"/>
    <property type="match status" value="1"/>
</dbReference>
<dbReference type="InterPro" id="IPR016181">
    <property type="entry name" value="Acyl_CoA_acyltransferase"/>
</dbReference>
<dbReference type="EMBL" id="JAMQGM010000025">
    <property type="protein sequence ID" value="MCM2578068.1"/>
    <property type="molecule type" value="Genomic_DNA"/>
</dbReference>
<dbReference type="CDD" id="cd04301">
    <property type="entry name" value="NAT_SF"/>
    <property type="match status" value="1"/>
</dbReference>
<dbReference type="PANTHER" id="PTHR43877">
    <property type="entry name" value="AMINOALKYLPHOSPHONATE N-ACETYLTRANSFERASE-RELATED-RELATED"/>
    <property type="match status" value="1"/>
</dbReference>
<dbReference type="Gene3D" id="3.40.630.30">
    <property type="match status" value="1"/>
</dbReference>
<dbReference type="PROSITE" id="PS51186">
    <property type="entry name" value="GNAT"/>
    <property type="match status" value="1"/>
</dbReference>
<keyword evidence="5" id="KW-1185">Reference proteome</keyword>
<name>A0ABT0X6B0_9ACTN</name>
<evidence type="ECO:0000313" key="4">
    <source>
        <dbReference type="EMBL" id="MCM2578068.1"/>
    </source>
</evidence>
<evidence type="ECO:0000259" key="3">
    <source>
        <dbReference type="PROSITE" id="PS51186"/>
    </source>
</evidence>
<protein>
    <submittedName>
        <fullName evidence="4">GNAT family N-acetyltransferase</fullName>
    </submittedName>
</protein>
<feature type="domain" description="N-acetyltransferase" evidence="3">
    <location>
        <begin position="2"/>
        <end position="157"/>
    </location>
</feature>
<evidence type="ECO:0000256" key="2">
    <source>
        <dbReference type="ARBA" id="ARBA00023315"/>
    </source>
</evidence>
<evidence type="ECO:0000313" key="5">
    <source>
        <dbReference type="Proteomes" id="UP001167160"/>
    </source>
</evidence>
<reference evidence="4" key="1">
    <citation type="journal article" date="2023" name="Int. J. Syst. Evol. Microbiol.">
        <title>Streptomyces meridianus sp. nov. isolated from brackish water of the Tagus estuary in Alcochete, Portugal.</title>
        <authorList>
            <person name="Santos J.D.N."/>
            <person name="Klimek D."/>
            <person name="Calusinska M."/>
            <person name="Lobo Da Cunha A."/>
            <person name="Catita J."/>
            <person name="Goncalves H."/>
            <person name="Gonzalez I."/>
            <person name="Reyes F."/>
            <person name="Lage O.M."/>
        </authorList>
    </citation>
    <scope>NUCLEOTIDE SEQUENCE</scope>
    <source>
        <strain evidence="4">MTZ3.1</strain>
    </source>
</reference>
<comment type="caution">
    <text evidence="4">The sequence shown here is derived from an EMBL/GenBank/DDBJ whole genome shotgun (WGS) entry which is preliminary data.</text>
</comment>